<gene>
    <name evidence="2" type="ORF">LEMA_P118030.1</name>
</gene>
<feature type="compositionally biased region" description="Basic and acidic residues" evidence="1">
    <location>
        <begin position="217"/>
        <end position="232"/>
    </location>
</feature>
<accession>E4ZTE4</accession>
<dbReference type="OrthoDB" id="3800031at2759"/>
<protein>
    <submittedName>
        <fullName evidence="2">Predicted protein</fullName>
    </submittedName>
</protein>
<feature type="region of interest" description="Disordered" evidence="1">
    <location>
        <begin position="276"/>
        <end position="322"/>
    </location>
</feature>
<dbReference type="VEuPathDB" id="FungiDB:LEMA_P118030.1"/>
<feature type="region of interest" description="Disordered" evidence="1">
    <location>
        <begin position="156"/>
        <end position="177"/>
    </location>
</feature>
<feature type="compositionally biased region" description="Low complexity" evidence="1">
    <location>
        <begin position="341"/>
        <end position="362"/>
    </location>
</feature>
<feature type="compositionally biased region" description="Polar residues" evidence="1">
    <location>
        <begin position="483"/>
        <end position="501"/>
    </location>
</feature>
<feature type="compositionally biased region" description="Basic and acidic residues" evidence="1">
    <location>
        <begin position="393"/>
        <end position="410"/>
    </location>
</feature>
<sequence>MDSTSSSTAHAADYMTARADSKPSLSSMEWKAQCSIWTNVLSTKDTRACELATVHATLFKVARHTAAMNQTTKFSELTGQLLESRIILEKHLIDTQQEAEHAQRMIDFLTADVVVPKARHVQNKIFLQMAECLQGTDPNMKVCDLLEKITTNLITIETPPSNKNQNNSTSPQEPELARGVTKWNTNQQSKHLTLGFDSETPLGEETRAFKTPQKQTETAHPDTRNIENDQKKERRNAKIPIISNNGKIRMKTKTVGRTSSAAQETVTATNKVNKVPTHQRATKSTVAKSFRRAEAAVAPQKQVQKDANAQVAKSSKTHKATNSSTIISAVPFSQKSTSQFAPSSSGSDKSFSSAVVSSPSPAMTRPLQRKSSATEGRKGQRQAGEPGVARKLTARERNERLKKREEEKIAKQAQEAFTKESTSESEDTQMRRNHKKSQNSKTKGVKSTTVDSRKNEDDGVPVALEGLDTSNIIWAGSRRRTGDGSQSTRDSASSGIETSNGSKRKRDNDDEEYASVKKVKNAR</sequence>
<feature type="compositionally biased region" description="Polar residues" evidence="1">
    <location>
        <begin position="156"/>
        <end position="172"/>
    </location>
</feature>
<dbReference type="Proteomes" id="UP000002668">
    <property type="component" value="Genome"/>
</dbReference>
<feature type="region of interest" description="Disordered" evidence="1">
    <location>
        <begin position="334"/>
        <end position="523"/>
    </location>
</feature>
<evidence type="ECO:0000313" key="3">
    <source>
        <dbReference type="Proteomes" id="UP000002668"/>
    </source>
</evidence>
<evidence type="ECO:0000313" key="2">
    <source>
        <dbReference type="EMBL" id="CBX94800.1"/>
    </source>
</evidence>
<dbReference type="AlphaFoldDB" id="E4ZTE4"/>
<reference evidence="3" key="1">
    <citation type="journal article" date="2011" name="Nat. Commun.">
        <title>Effector diversification within compartments of the Leptosphaeria maculans genome affected by Repeat-Induced Point mutations.</title>
        <authorList>
            <person name="Rouxel T."/>
            <person name="Grandaubert J."/>
            <person name="Hane J.K."/>
            <person name="Hoede C."/>
            <person name="van de Wouw A.P."/>
            <person name="Couloux A."/>
            <person name="Dominguez V."/>
            <person name="Anthouard V."/>
            <person name="Bally P."/>
            <person name="Bourras S."/>
            <person name="Cozijnsen A.J."/>
            <person name="Ciuffetti L.M."/>
            <person name="Degrave A."/>
            <person name="Dilmaghani A."/>
            <person name="Duret L."/>
            <person name="Fudal I."/>
            <person name="Goodwin S.B."/>
            <person name="Gout L."/>
            <person name="Glaser N."/>
            <person name="Linglin J."/>
            <person name="Kema G.H.J."/>
            <person name="Lapalu N."/>
            <person name="Lawrence C.B."/>
            <person name="May K."/>
            <person name="Meyer M."/>
            <person name="Ollivier B."/>
            <person name="Poulain J."/>
            <person name="Schoch C.L."/>
            <person name="Simon A."/>
            <person name="Spatafora J.W."/>
            <person name="Stachowiak A."/>
            <person name="Turgeon B.G."/>
            <person name="Tyler B.M."/>
            <person name="Vincent D."/>
            <person name="Weissenbach J."/>
            <person name="Amselem J."/>
            <person name="Quesneville H."/>
            <person name="Oliver R.P."/>
            <person name="Wincker P."/>
            <person name="Balesdent M.-H."/>
            <person name="Howlett B.J."/>
        </authorList>
    </citation>
    <scope>NUCLEOTIDE SEQUENCE [LARGE SCALE GENOMIC DNA]</scope>
    <source>
        <strain evidence="3">JN3 / isolate v23.1.3 / race Av1-4-5-6-7-8</strain>
    </source>
</reference>
<proteinExistence type="predicted"/>
<dbReference type="HOGENOM" id="CLU_520808_0_0_1"/>
<dbReference type="GeneID" id="13291287"/>
<feature type="compositionally biased region" description="Polar residues" evidence="1">
    <location>
        <begin position="439"/>
        <end position="450"/>
    </location>
</feature>
<feature type="region of interest" description="Disordered" evidence="1">
    <location>
        <begin position="209"/>
        <end position="234"/>
    </location>
</feature>
<dbReference type="InParanoid" id="E4ZTE4"/>
<keyword evidence="3" id="KW-1185">Reference proteome</keyword>
<evidence type="ECO:0000256" key="1">
    <source>
        <dbReference type="SAM" id="MobiDB-lite"/>
    </source>
</evidence>
<name>E4ZTE4_LEPMJ</name>
<dbReference type="EMBL" id="FP929125">
    <property type="protein sequence ID" value="CBX94800.1"/>
    <property type="molecule type" value="Genomic_DNA"/>
</dbReference>
<organism evidence="3">
    <name type="scientific">Leptosphaeria maculans (strain JN3 / isolate v23.1.3 / race Av1-4-5-6-7-8)</name>
    <name type="common">Blackleg fungus</name>
    <name type="synonym">Phoma lingam</name>
    <dbReference type="NCBI Taxonomy" id="985895"/>
    <lineage>
        <taxon>Eukaryota</taxon>
        <taxon>Fungi</taxon>
        <taxon>Dikarya</taxon>
        <taxon>Ascomycota</taxon>
        <taxon>Pezizomycotina</taxon>
        <taxon>Dothideomycetes</taxon>
        <taxon>Pleosporomycetidae</taxon>
        <taxon>Pleosporales</taxon>
        <taxon>Pleosporineae</taxon>
        <taxon>Leptosphaeriaceae</taxon>
        <taxon>Plenodomus</taxon>
        <taxon>Plenodomus lingam/Leptosphaeria maculans species complex</taxon>
    </lineage>
</organism>
<feature type="compositionally biased region" description="Polar residues" evidence="1">
    <location>
        <begin position="301"/>
        <end position="322"/>
    </location>
</feature>